<name>A0A853HVC9_9GAMM</name>
<protein>
    <submittedName>
        <fullName evidence="2">Rpn family recombination-promoting nuclease/putative transposase</fullName>
    </submittedName>
</protein>
<reference evidence="2 3" key="1">
    <citation type="submission" date="2020-07" db="EMBL/GenBank/DDBJ databases">
        <title>Endozoicomonas sp. nov., isolated from sediment.</title>
        <authorList>
            <person name="Gu T."/>
        </authorList>
    </citation>
    <scope>NUCLEOTIDE SEQUENCE [LARGE SCALE GENOMIC DNA]</scope>
    <source>
        <strain evidence="2 3">SM1973</strain>
    </source>
</reference>
<sequence>MPHDHAYKQFFSHPEMVEDLLTGFVHESWVAQLDFATLERVSGSYISDDLRERENDMIWRVKYGEGNEWLYIYLLLEFQSTVDHWMSVRLMTYVGLLYQDLIKSKQLPTTRTLPPVFPIVLYNGERRWRAPTKLSDLVQAMPEPLQQWQPQQQFMLIEEHQFSDEELKPLKNLVATLFRLENVDTIEHLAQVIGTLVKWIEKPQQSSLRQAFVAWLKQGPLQRLSHESEPKLDALKDLHEVQQMLSKRVDEWIKQWKADGLAEGRAEGKLEGRLEGREEGIQIGIAKGQQLEQVNSLRFVLQHRFGELPDWVDEKLLEADQSTLKRWLLNAYQVDQLDHLFN</sequence>
<dbReference type="GO" id="GO:1990238">
    <property type="term" value="F:double-stranded DNA endonuclease activity"/>
    <property type="evidence" value="ECO:0007669"/>
    <property type="project" value="TreeGrafter"/>
</dbReference>
<dbReference type="PANTHER" id="PTHR34611">
    <property type="match status" value="1"/>
</dbReference>
<dbReference type="AlphaFoldDB" id="A0A853HVC9"/>
<dbReference type="RefSeq" id="WP_180566411.1">
    <property type="nucleotide sequence ID" value="NZ_JACCKB010000001.1"/>
</dbReference>
<comment type="caution">
    <text evidence="2">The sequence shown here is derived from an EMBL/GenBank/DDBJ whole genome shotgun (WGS) entry which is preliminary data.</text>
</comment>
<evidence type="ECO:0000313" key="2">
    <source>
        <dbReference type="EMBL" id="NYZ64369.1"/>
    </source>
</evidence>
<evidence type="ECO:0000313" key="3">
    <source>
        <dbReference type="Proteomes" id="UP000569732"/>
    </source>
</evidence>
<accession>A0A853HVC9</accession>
<dbReference type="GO" id="GO:0006310">
    <property type="term" value="P:DNA recombination"/>
    <property type="evidence" value="ECO:0007669"/>
    <property type="project" value="TreeGrafter"/>
</dbReference>
<dbReference type="Pfam" id="PF04754">
    <property type="entry name" value="Transposase_31"/>
    <property type="match status" value="1"/>
</dbReference>
<gene>
    <name evidence="2" type="ORF">H0A36_00015</name>
</gene>
<feature type="domain" description="Transposase (putative) YhgA-like" evidence="1">
    <location>
        <begin position="2"/>
        <end position="205"/>
    </location>
</feature>
<dbReference type="InterPro" id="IPR051699">
    <property type="entry name" value="Rpn/YhgA-like_nuclease"/>
</dbReference>
<dbReference type="PANTHER" id="PTHR34611:SF2">
    <property type="entry name" value="INACTIVE RECOMBINATION-PROMOTING NUCLEASE-LIKE PROTEIN RPNE-RELATED"/>
    <property type="match status" value="1"/>
</dbReference>
<dbReference type="EMBL" id="JACCKB010000001">
    <property type="protein sequence ID" value="NYZ64369.1"/>
    <property type="molecule type" value="Genomic_DNA"/>
</dbReference>
<organism evidence="2 3">
    <name type="scientific">Spartinivicinus marinus</name>
    <dbReference type="NCBI Taxonomy" id="2994442"/>
    <lineage>
        <taxon>Bacteria</taxon>
        <taxon>Pseudomonadati</taxon>
        <taxon>Pseudomonadota</taxon>
        <taxon>Gammaproteobacteria</taxon>
        <taxon>Oceanospirillales</taxon>
        <taxon>Zooshikellaceae</taxon>
        <taxon>Spartinivicinus</taxon>
    </lineage>
</organism>
<dbReference type="Proteomes" id="UP000569732">
    <property type="component" value="Unassembled WGS sequence"/>
</dbReference>
<proteinExistence type="predicted"/>
<evidence type="ECO:0000259" key="1">
    <source>
        <dbReference type="Pfam" id="PF04754"/>
    </source>
</evidence>
<dbReference type="InterPro" id="IPR006842">
    <property type="entry name" value="Transposase_31"/>
</dbReference>
<keyword evidence="3" id="KW-1185">Reference proteome</keyword>